<accession>A0ABQ3M3E0</accession>
<gene>
    <name evidence="1" type="ORF">GCM10017790_69170</name>
</gene>
<keyword evidence="2" id="KW-1185">Reference proteome</keyword>
<comment type="caution">
    <text evidence="1">The sequence shown here is derived from an EMBL/GenBank/DDBJ whole genome shotgun (WGS) entry which is preliminary data.</text>
</comment>
<name>A0ABQ3M3E0_9PSEU</name>
<protein>
    <submittedName>
        <fullName evidence="1">Uncharacterized protein</fullName>
    </submittedName>
</protein>
<proteinExistence type="predicted"/>
<dbReference type="Proteomes" id="UP000635387">
    <property type="component" value="Unassembled WGS sequence"/>
</dbReference>
<reference evidence="2" key="1">
    <citation type="journal article" date="2019" name="Int. J. Syst. Evol. Microbiol.">
        <title>The Global Catalogue of Microorganisms (GCM) 10K type strain sequencing project: providing services to taxonomists for standard genome sequencing and annotation.</title>
        <authorList>
            <consortium name="The Broad Institute Genomics Platform"/>
            <consortium name="The Broad Institute Genome Sequencing Center for Infectious Disease"/>
            <person name="Wu L."/>
            <person name="Ma J."/>
        </authorList>
    </citation>
    <scope>NUCLEOTIDE SEQUENCE [LARGE SCALE GENOMIC DNA]</scope>
    <source>
        <strain evidence="2">CGMCC 4.7683</strain>
    </source>
</reference>
<organism evidence="1 2">
    <name type="scientific">Amycolatopsis oliviviridis</name>
    <dbReference type="NCBI Taxonomy" id="1471590"/>
    <lineage>
        <taxon>Bacteria</taxon>
        <taxon>Bacillati</taxon>
        <taxon>Actinomycetota</taxon>
        <taxon>Actinomycetes</taxon>
        <taxon>Pseudonocardiales</taxon>
        <taxon>Pseudonocardiaceae</taxon>
        <taxon>Amycolatopsis</taxon>
    </lineage>
</organism>
<evidence type="ECO:0000313" key="1">
    <source>
        <dbReference type="EMBL" id="GHH32286.1"/>
    </source>
</evidence>
<evidence type="ECO:0000313" key="2">
    <source>
        <dbReference type="Proteomes" id="UP000635387"/>
    </source>
</evidence>
<sequence>MPLLPAVVPLTTEKRAERVPGRLARNIAPLFGVPFPESQFGPISWLCDFTRITLTEISRGAPSPPRAHAAEIREHGDVDGWWMHRRAIVARSLPQEIVNATTNRFGPDTKAAVVLTAANVLFEPVTTAIETVLSLVNGPEGGELPISLRITVWASCLVEVFRSQPALVVAAAKARVIQRESLDRPRFPRAARLRGMPVARCEIGDSDDLPDPATHPRDLQVFDRTVDRLRLPEQGIPPDGLDLDDDERTRSAGRNLGDELVDRLLQLLVDAGEPEGVGYVWISERAPDQVVAEALLPASGLVEELLDYWSSVHGKVAEPGGTVVPSLPSPAEFAALPELVRRALALGVLGVARRLRPRAGSAELPLGEFLNLLTSLETLVDEGLAPADPGSAVVRARIAVLRVTVLRHDRANQLAGPFGELIVRTAHCLALFSDGVLDRGATADVLSAACVELNAVRWTNAEDPNAGLPNPATLDGMLRDHWRSYGEILELDLTSLDTEDRRGAGHHLHNYAAFLGSHQDDITDLTEAARLFRGTVIPSRQRLYRRTGAFGPLGRTCYVATGATTKLAEAALADGRIEDAAEWAALGFRWIGRVLEDREFDSLQDGSGDQAGLFALRAAAALVIALELEVPGTGERELDRLHRLLDTLDRWQLNTTRGRAENYVRHQEVELVRKRAAELVAAR</sequence>
<dbReference type="EMBL" id="BNAY01000010">
    <property type="protein sequence ID" value="GHH32286.1"/>
    <property type="molecule type" value="Genomic_DNA"/>
</dbReference>